<comment type="caution">
    <text evidence="1">The sequence shown here is derived from an EMBL/GenBank/DDBJ whole genome shotgun (WGS) entry which is preliminary data.</text>
</comment>
<accession>A0A9X1FMV7</accession>
<sequence>MVPNSPHNLPEKIPLLDILKTKVATVYFYENVVIVEANEGVIVSYKSSFEMLVKGIQIMKTRPLVYIANRIHSYSVNPTDFKYLEAVPTLKAIAVVNYTEESKVNASYEAKFFNKPIESFESLEDAYYWAKNILNEVKK</sequence>
<dbReference type="AlphaFoldDB" id="A0A9X1FMV7"/>
<dbReference type="EMBL" id="JAHWDP010000002">
    <property type="protein sequence ID" value="MBW2937481.1"/>
    <property type="molecule type" value="Genomic_DNA"/>
</dbReference>
<gene>
    <name evidence="1" type="ORF">KXJ69_05150</name>
</gene>
<dbReference type="RefSeq" id="WP_219051906.1">
    <property type="nucleotide sequence ID" value="NZ_JAHWDP010000002.1"/>
</dbReference>
<name>A0A9X1FMV7_9FLAO</name>
<protein>
    <recommendedName>
        <fullName evidence="3">STAS/SEC14 domain-containing protein</fullName>
    </recommendedName>
</protein>
<evidence type="ECO:0000313" key="1">
    <source>
        <dbReference type="EMBL" id="MBW2937481.1"/>
    </source>
</evidence>
<proteinExistence type="predicted"/>
<dbReference type="Proteomes" id="UP001138686">
    <property type="component" value="Unassembled WGS sequence"/>
</dbReference>
<organism evidence="1 2">
    <name type="scientific">Halomarinibacterium sedimenti</name>
    <dbReference type="NCBI Taxonomy" id="2857106"/>
    <lineage>
        <taxon>Bacteria</taxon>
        <taxon>Pseudomonadati</taxon>
        <taxon>Bacteroidota</taxon>
        <taxon>Flavobacteriia</taxon>
        <taxon>Flavobacteriales</taxon>
        <taxon>Flavobacteriaceae</taxon>
        <taxon>Halomarinibacterium</taxon>
    </lineage>
</organism>
<keyword evidence="2" id="KW-1185">Reference proteome</keyword>
<reference evidence="1" key="1">
    <citation type="submission" date="2021-07" db="EMBL/GenBank/DDBJ databases">
        <title>Aureisphaera sp. CAU 1614 isolated from sea sediment.</title>
        <authorList>
            <person name="Kim W."/>
        </authorList>
    </citation>
    <scope>NUCLEOTIDE SEQUENCE</scope>
    <source>
        <strain evidence="1">CAU 1614</strain>
    </source>
</reference>
<evidence type="ECO:0008006" key="3">
    <source>
        <dbReference type="Google" id="ProtNLM"/>
    </source>
</evidence>
<evidence type="ECO:0000313" key="2">
    <source>
        <dbReference type="Proteomes" id="UP001138686"/>
    </source>
</evidence>